<evidence type="ECO:0000313" key="2">
    <source>
        <dbReference type="EMBL" id="JAS01709.1"/>
    </source>
</evidence>
<name>A0A161MRM9_TRIIF</name>
<keyword evidence="2" id="KW-0560">Oxidoreductase</keyword>
<dbReference type="AlphaFoldDB" id="A0A161MRM9"/>
<reference evidence="2" key="1">
    <citation type="submission" date="2016-04" db="EMBL/GenBank/DDBJ databases">
        <authorList>
            <person name="Calderon-Fernandez G.M.Sr."/>
        </authorList>
    </citation>
    <scope>NUCLEOTIDE SEQUENCE</scope>
    <source>
        <strain evidence="2">Int1</strain>
        <tissue evidence="2">Integument</tissue>
    </source>
</reference>
<feature type="chain" id="PRO_5007825118" evidence="1">
    <location>
        <begin position="20"/>
        <end position="38"/>
    </location>
</feature>
<protein>
    <submittedName>
        <fullName evidence="2">Fatty acyl-CoA delta-9 desaturase</fullName>
        <ecNumber evidence="2">1.14.19.1</ecNumber>
        <ecNumber evidence="2">3.6.1.15</ecNumber>
    </submittedName>
</protein>
<proteinExistence type="predicted"/>
<dbReference type="GO" id="GO:0017111">
    <property type="term" value="F:ribonucleoside triphosphate phosphatase activity"/>
    <property type="evidence" value="ECO:0007669"/>
    <property type="project" value="UniProtKB-EC"/>
</dbReference>
<evidence type="ECO:0000256" key="1">
    <source>
        <dbReference type="SAM" id="SignalP"/>
    </source>
</evidence>
<keyword evidence="1" id="KW-0732">Signal</keyword>
<feature type="signal peptide" evidence="1">
    <location>
        <begin position="1"/>
        <end position="19"/>
    </location>
</feature>
<keyword evidence="2" id="KW-0378">Hydrolase</keyword>
<accession>A0A161MRM9</accession>
<reference evidence="2" key="2">
    <citation type="journal article" date="2017" name="J. Med. Entomol.">
        <title>Transcriptome Analysis of the Triatoma infestans (Hemiptera: Reduviidae) Integument.</title>
        <authorList>
            <person name="Calderon-Fernandez G.M."/>
            <person name="Moriconi D.E."/>
            <person name="Dulbecco A.B."/>
            <person name="Juarez M.P."/>
        </authorList>
    </citation>
    <scope>NUCLEOTIDE SEQUENCE</scope>
    <source>
        <strain evidence="2">Int1</strain>
        <tissue evidence="2">Integument</tissue>
    </source>
</reference>
<dbReference type="EC" id="1.14.19.1" evidence="2"/>
<dbReference type="EC" id="3.6.1.15" evidence="2"/>
<dbReference type="EMBL" id="GEMB01001447">
    <property type="protein sequence ID" value="JAS01709.1"/>
    <property type="molecule type" value="Transcribed_RNA"/>
</dbReference>
<dbReference type="GO" id="GO:0004768">
    <property type="term" value="F:stearoyl-CoA 9-desaturase activity"/>
    <property type="evidence" value="ECO:0007669"/>
    <property type="project" value="UniProtKB-EC"/>
</dbReference>
<organism evidence="2">
    <name type="scientific">Triatoma infestans</name>
    <name type="common">Assassin bug</name>
    <dbReference type="NCBI Taxonomy" id="30076"/>
    <lineage>
        <taxon>Eukaryota</taxon>
        <taxon>Metazoa</taxon>
        <taxon>Ecdysozoa</taxon>
        <taxon>Arthropoda</taxon>
        <taxon>Hexapoda</taxon>
        <taxon>Insecta</taxon>
        <taxon>Pterygota</taxon>
        <taxon>Neoptera</taxon>
        <taxon>Paraneoptera</taxon>
        <taxon>Hemiptera</taxon>
        <taxon>Heteroptera</taxon>
        <taxon>Panheteroptera</taxon>
        <taxon>Cimicomorpha</taxon>
        <taxon>Reduviidae</taxon>
        <taxon>Triatominae</taxon>
        <taxon>Triatoma</taxon>
    </lineage>
</organism>
<sequence length="38" mass="4567">MYFSFLLYIVHICPYVCLTEFTDCNLMDKSKTKQKSKK</sequence>